<protein>
    <submittedName>
        <fullName evidence="1">15579_t:CDS:1</fullName>
    </submittedName>
</protein>
<reference evidence="1" key="1">
    <citation type="submission" date="2021-06" db="EMBL/GenBank/DDBJ databases">
        <authorList>
            <person name="Kallberg Y."/>
            <person name="Tangrot J."/>
            <person name="Rosling A."/>
        </authorList>
    </citation>
    <scope>NUCLEOTIDE SEQUENCE</scope>
    <source>
        <strain evidence="1">IL203A</strain>
    </source>
</reference>
<evidence type="ECO:0000313" key="1">
    <source>
        <dbReference type="EMBL" id="CAG8569312.1"/>
    </source>
</evidence>
<gene>
    <name evidence="1" type="ORF">DHETER_LOCUS5988</name>
</gene>
<dbReference type="EMBL" id="CAJVPU010007155">
    <property type="protein sequence ID" value="CAG8569312.1"/>
    <property type="molecule type" value="Genomic_DNA"/>
</dbReference>
<accession>A0ACA9M8J6</accession>
<proteinExistence type="predicted"/>
<name>A0ACA9M8J6_9GLOM</name>
<evidence type="ECO:0000313" key="2">
    <source>
        <dbReference type="Proteomes" id="UP000789702"/>
    </source>
</evidence>
<keyword evidence="2" id="KW-1185">Reference proteome</keyword>
<sequence length="376" mass="43102">MSTPSTESPQEGSNNSPQHENSEENETKVSLEDKYYNSQLKKEFNNWSNLQSSLNKYFIVYVTACITSITIGIVFSISDNNTMGSLSKKIISVVISGLGGTVTLLGGLLSFKNLFAKNQSDTVDNLNKEEQKLDIPWPLALKDSDFKKNKLVKMFKHEKEFRTPLYFMKMLAENTKTTLIFVAIWNIIFSCLIIYVNVYSIIITASGEDNDDYRTLIKWLFVCPITSVAFAFVYAYQIKINVPNIVEEEEKEDLHFKDKIPLRMLVVTKNREKNKCCELCECCNFFICCECCGTFIHYCIFIWMIFLGIIFGLILGLIFGLVSFTSYEKDKDKKIWRRVTVTINRIELNQVEMAAIERILQGLTTTTPTTPTDQND</sequence>
<comment type="caution">
    <text evidence="1">The sequence shown here is derived from an EMBL/GenBank/DDBJ whole genome shotgun (WGS) entry which is preliminary data.</text>
</comment>
<dbReference type="Proteomes" id="UP000789702">
    <property type="component" value="Unassembled WGS sequence"/>
</dbReference>
<organism evidence="1 2">
    <name type="scientific">Dentiscutata heterogama</name>
    <dbReference type="NCBI Taxonomy" id="1316150"/>
    <lineage>
        <taxon>Eukaryota</taxon>
        <taxon>Fungi</taxon>
        <taxon>Fungi incertae sedis</taxon>
        <taxon>Mucoromycota</taxon>
        <taxon>Glomeromycotina</taxon>
        <taxon>Glomeromycetes</taxon>
        <taxon>Diversisporales</taxon>
        <taxon>Gigasporaceae</taxon>
        <taxon>Dentiscutata</taxon>
    </lineage>
</organism>